<name>A0A1V0SA37_9VIRU</name>
<gene>
    <name evidence="1" type="ORF">Catovirus_1_568</name>
</gene>
<organism evidence="1">
    <name type="scientific">Catovirus CTV1</name>
    <dbReference type="NCBI Taxonomy" id="1977631"/>
    <lineage>
        <taxon>Viruses</taxon>
        <taxon>Varidnaviria</taxon>
        <taxon>Bamfordvirae</taxon>
        <taxon>Nucleocytoviricota</taxon>
        <taxon>Megaviricetes</taxon>
        <taxon>Imitervirales</taxon>
        <taxon>Mimiviridae</taxon>
        <taxon>Klosneuvirinae</taxon>
        <taxon>Catovirus</taxon>
    </lineage>
</organism>
<protein>
    <submittedName>
        <fullName evidence="1">Uncharacterized protein</fullName>
    </submittedName>
</protein>
<dbReference type="EMBL" id="KY684083">
    <property type="protein sequence ID" value="ARF08518.1"/>
    <property type="molecule type" value="Genomic_DNA"/>
</dbReference>
<evidence type="ECO:0000313" key="1">
    <source>
        <dbReference type="EMBL" id="ARF08518.1"/>
    </source>
</evidence>
<reference evidence="1" key="1">
    <citation type="journal article" date="2017" name="Science">
        <title>Giant viruses with an expanded complement of translation system components.</title>
        <authorList>
            <person name="Schulz F."/>
            <person name="Yutin N."/>
            <person name="Ivanova N.N."/>
            <person name="Ortega D.R."/>
            <person name="Lee T.K."/>
            <person name="Vierheilig J."/>
            <person name="Daims H."/>
            <person name="Horn M."/>
            <person name="Wagner M."/>
            <person name="Jensen G.J."/>
            <person name="Kyrpides N.C."/>
            <person name="Koonin E.V."/>
            <person name="Woyke T."/>
        </authorList>
    </citation>
    <scope>NUCLEOTIDE SEQUENCE</scope>
    <source>
        <strain evidence="1">CTV1</strain>
    </source>
</reference>
<accession>A0A1V0SA37</accession>
<sequence length="378" mass="45004">MSTNSKKVKISFQDDEREYIASEDDIKNIPYLQANLNFNKSSNKDNLEQIHIDFTTFDEFMMIINTVKEGKINIRNIIEPALSLYFDNADYYGVLSKKFSKPLMRFINNQMRGICDDACKNIVDLQKFIHNKEKNIVSIKPVIFDYLVTTTLEYDNILPFYSFLDNIYVGYVPYPIKVLLGEISINDFTDFNGKINKILLTTFAINFQSIIGAKMLFEKIDYKTWSFMHVASYLHQIIQNVGEEYVRQLHGSYYFSMNKENAKIFTKYSKLFCNDKLFYSNEIFEKGFDQNNYVNSIKKKYKFNENFDYKSFIFDKYFEQMLFNKKKYDFKNNDFFYMSKKDMSVFNDREKYIKIINNYIKEHIADSRSLVVGFIKVN</sequence>
<proteinExistence type="predicted"/>